<evidence type="ECO:0000256" key="6">
    <source>
        <dbReference type="ARBA" id="ARBA00022840"/>
    </source>
</evidence>
<evidence type="ECO:0000256" key="8">
    <source>
        <dbReference type="ARBA" id="ARBA00023012"/>
    </source>
</evidence>
<keyword evidence="4 13" id="KW-0812">Transmembrane</keyword>
<dbReference type="Gene3D" id="1.10.287.130">
    <property type="match status" value="1"/>
</dbReference>
<evidence type="ECO:0000256" key="1">
    <source>
        <dbReference type="ARBA" id="ARBA00004651"/>
    </source>
</evidence>
<evidence type="ECO:0000256" key="9">
    <source>
        <dbReference type="ARBA" id="ARBA00023136"/>
    </source>
</evidence>
<feature type="coiled-coil region" evidence="11">
    <location>
        <begin position="74"/>
        <end position="126"/>
    </location>
</feature>
<keyword evidence="7 13" id="KW-1133">Transmembrane helix</keyword>
<dbReference type="Proteomes" id="UP001321520">
    <property type="component" value="Chromosome"/>
</dbReference>
<evidence type="ECO:0000256" key="11">
    <source>
        <dbReference type="SAM" id="Coils"/>
    </source>
</evidence>
<dbReference type="Gene3D" id="1.20.120.160">
    <property type="entry name" value="HPT domain"/>
    <property type="match status" value="1"/>
</dbReference>
<dbReference type="PANTHER" id="PTHR45339:SF1">
    <property type="entry name" value="HYBRID SIGNAL TRANSDUCTION HISTIDINE KINASE J"/>
    <property type="match status" value="1"/>
</dbReference>
<accession>A0ABY9E8W2</accession>
<evidence type="ECO:0000256" key="3">
    <source>
        <dbReference type="ARBA" id="ARBA00022553"/>
    </source>
</evidence>
<keyword evidence="3 10" id="KW-0597">Phosphoprotein</keyword>
<dbReference type="InterPro" id="IPR036641">
    <property type="entry name" value="HPT_dom_sf"/>
</dbReference>
<sequence>MQQTASHRGPFSRHFLLHTLWVGLTACGLVLTSGGAQAYELPTLDQRVPILWLAALAVALLLVSVIAISRAMRLRRLQRKNRKHIAKLNTQHRQLSQQVRSRKTESTALKKHLAEAREDVELLHQEKSDLLTIVRHQLLHPLDTLQGTLNLLATSEDHNTKALVQIGRRQLASALKSLDDLRKLGKVETVELALPREAPDSANTYLSVLLLENSRHESLQAALVAMGHCVQRECNGLDGSTAARQKKFDLILIDIHLPVVDGVEAVKEIRRDCGTTLPIFALLESANSGDKEHYQARGFTDVLTHPVTHCQLVQLTKLAHQYYQSSGLKRAPQPARLLNTNRLFRHRDTLDPVTFGELLSDHTAALPKRITSLTSALTGRRWSDAEKQAQDLAQSAAEVGLDRVAAHLRGLAAKLSIDSEREHCRQQRTELLQLMRESVRQLKAWRERNTRPEQALNRPLVQVAPEQSGIRPSRKNATPAQPG</sequence>
<comment type="subcellular location">
    <subcellularLocation>
        <location evidence="1">Cell membrane</location>
        <topology evidence="1">Multi-pass membrane protein</topology>
    </subcellularLocation>
</comment>
<keyword evidence="9 13" id="KW-0472">Membrane</keyword>
<dbReference type="Gene3D" id="3.40.50.2300">
    <property type="match status" value="1"/>
</dbReference>
<keyword evidence="5" id="KW-0547">Nucleotide-binding</keyword>
<feature type="modified residue" description="4-aspartylphosphate" evidence="10">
    <location>
        <position position="254"/>
    </location>
</feature>
<proteinExistence type="predicted"/>
<keyword evidence="11" id="KW-0175">Coiled coil</keyword>
<evidence type="ECO:0000256" key="13">
    <source>
        <dbReference type="SAM" id="Phobius"/>
    </source>
</evidence>
<name>A0ABY9E8W2_9GAMM</name>
<evidence type="ECO:0000256" key="5">
    <source>
        <dbReference type="ARBA" id="ARBA00022741"/>
    </source>
</evidence>
<keyword evidence="6" id="KW-0067">ATP-binding</keyword>
<evidence type="ECO:0000256" key="4">
    <source>
        <dbReference type="ARBA" id="ARBA00022692"/>
    </source>
</evidence>
<dbReference type="SUPFAM" id="SSF47226">
    <property type="entry name" value="Histidine-containing phosphotransfer domain, HPT domain"/>
    <property type="match status" value="1"/>
</dbReference>
<dbReference type="CDD" id="cd17546">
    <property type="entry name" value="REC_hyHK_CKI1_RcsC-like"/>
    <property type="match status" value="1"/>
</dbReference>
<dbReference type="PANTHER" id="PTHR45339">
    <property type="entry name" value="HYBRID SIGNAL TRANSDUCTION HISTIDINE KINASE J"/>
    <property type="match status" value="1"/>
</dbReference>
<evidence type="ECO:0000256" key="12">
    <source>
        <dbReference type="SAM" id="MobiDB-lite"/>
    </source>
</evidence>
<gene>
    <name evidence="15" type="ORF">M8T91_16605</name>
</gene>
<feature type="transmembrane region" description="Helical" evidence="13">
    <location>
        <begin position="48"/>
        <end position="72"/>
    </location>
</feature>
<dbReference type="InterPro" id="IPR011006">
    <property type="entry name" value="CheY-like_superfamily"/>
</dbReference>
<dbReference type="SUPFAM" id="SSF52172">
    <property type="entry name" value="CheY-like"/>
    <property type="match status" value="1"/>
</dbReference>
<feature type="domain" description="Response regulatory" evidence="14">
    <location>
        <begin position="205"/>
        <end position="320"/>
    </location>
</feature>
<evidence type="ECO:0000256" key="10">
    <source>
        <dbReference type="PROSITE-ProRule" id="PRU00169"/>
    </source>
</evidence>
<protein>
    <submittedName>
        <fullName evidence="15">Response regulator</fullName>
    </submittedName>
</protein>
<dbReference type="PROSITE" id="PS50110">
    <property type="entry name" value="RESPONSE_REGULATORY"/>
    <property type="match status" value="1"/>
</dbReference>
<evidence type="ECO:0000313" key="16">
    <source>
        <dbReference type="Proteomes" id="UP001321520"/>
    </source>
</evidence>
<evidence type="ECO:0000256" key="2">
    <source>
        <dbReference type="ARBA" id="ARBA00022475"/>
    </source>
</evidence>
<dbReference type="Pfam" id="PF00072">
    <property type="entry name" value="Response_reg"/>
    <property type="match status" value="1"/>
</dbReference>
<feature type="region of interest" description="Disordered" evidence="12">
    <location>
        <begin position="446"/>
        <end position="483"/>
    </location>
</feature>
<dbReference type="InterPro" id="IPR001789">
    <property type="entry name" value="Sig_transdc_resp-reg_receiver"/>
</dbReference>
<organism evidence="15 16">
    <name type="scientific">Microbulbifer spongiae</name>
    <dbReference type="NCBI Taxonomy" id="2944933"/>
    <lineage>
        <taxon>Bacteria</taxon>
        <taxon>Pseudomonadati</taxon>
        <taxon>Pseudomonadota</taxon>
        <taxon>Gammaproteobacteria</taxon>
        <taxon>Cellvibrionales</taxon>
        <taxon>Microbulbiferaceae</taxon>
        <taxon>Microbulbifer</taxon>
    </lineage>
</organism>
<reference evidence="15 16" key="1">
    <citation type="submission" date="2022-05" db="EMBL/GenBank/DDBJ databases">
        <title>Microbulbifer sp. nov., isolated from sponge.</title>
        <authorList>
            <person name="Gao L."/>
        </authorList>
    </citation>
    <scope>NUCLEOTIDE SEQUENCE [LARGE SCALE GENOMIC DNA]</scope>
    <source>
        <strain evidence="15 16">MI-G</strain>
    </source>
</reference>
<dbReference type="RefSeq" id="WP_301415332.1">
    <property type="nucleotide sequence ID" value="NZ_CP098023.1"/>
</dbReference>
<dbReference type="EMBL" id="CP098023">
    <property type="protein sequence ID" value="WKD49494.1"/>
    <property type="molecule type" value="Genomic_DNA"/>
</dbReference>
<keyword evidence="2" id="KW-1003">Cell membrane</keyword>
<keyword evidence="8" id="KW-0902">Two-component regulatory system</keyword>
<dbReference type="SMART" id="SM00448">
    <property type="entry name" value="REC"/>
    <property type="match status" value="1"/>
</dbReference>
<evidence type="ECO:0000259" key="14">
    <source>
        <dbReference type="PROSITE" id="PS50110"/>
    </source>
</evidence>
<keyword evidence="16" id="KW-1185">Reference proteome</keyword>
<evidence type="ECO:0000256" key="7">
    <source>
        <dbReference type="ARBA" id="ARBA00022989"/>
    </source>
</evidence>
<evidence type="ECO:0000313" key="15">
    <source>
        <dbReference type="EMBL" id="WKD49494.1"/>
    </source>
</evidence>